<organism evidence="2">
    <name type="scientific">Timema cristinae</name>
    <name type="common">Walking stick</name>
    <dbReference type="NCBI Taxonomy" id="61476"/>
    <lineage>
        <taxon>Eukaryota</taxon>
        <taxon>Metazoa</taxon>
        <taxon>Ecdysozoa</taxon>
        <taxon>Arthropoda</taxon>
        <taxon>Hexapoda</taxon>
        <taxon>Insecta</taxon>
        <taxon>Pterygota</taxon>
        <taxon>Neoptera</taxon>
        <taxon>Polyneoptera</taxon>
        <taxon>Phasmatodea</taxon>
        <taxon>Timematodea</taxon>
        <taxon>Timematoidea</taxon>
        <taxon>Timematidae</taxon>
        <taxon>Timema</taxon>
    </lineage>
</organism>
<protein>
    <submittedName>
        <fullName evidence="2">Uncharacterized protein</fullName>
    </submittedName>
</protein>
<feature type="compositionally biased region" description="Low complexity" evidence="1">
    <location>
        <begin position="87"/>
        <end position="106"/>
    </location>
</feature>
<feature type="compositionally biased region" description="Polar residues" evidence="1">
    <location>
        <begin position="1"/>
        <end position="16"/>
    </location>
</feature>
<feature type="compositionally biased region" description="Low complexity" evidence="1">
    <location>
        <begin position="23"/>
        <end position="34"/>
    </location>
</feature>
<evidence type="ECO:0000313" key="2">
    <source>
        <dbReference type="EMBL" id="CAD7392955.1"/>
    </source>
</evidence>
<proteinExistence type="predicted"/>
<feature type="compositionally biased region" description="Polar residues" evidence="1">
    <location>
        <begin position="107"/>
        <end position="131"/>
    </location>
</feature>
<feature type="region of interest" description="Disordered" evidence="1">
    <location>
        <begin position="1"/>
        <end position="141"/>
    </location>
</feature>
<name>A0A7R9CE34_TIMCR</name>
<dbReference type="EMBL" id="OC316614">
    <property type="protein sequence ID" value="CAD7392955.1"/>
    <property type="molecule type" value="Genomic_DNA"/>
</dbReference>
<sequence length="509" mass="54536">MQITPLSTSSVMNSNNKSKHMASSQSNTSSNKGSHSSEKNSGTSLNDHVSIKKTGTQVMSPTSENRSSITLQVSTSNRSSPPNSDYSSRCQSSIGQSSVVSPVSSSLPYQDSPKQSITVQSESPSDYGSSNTTTTTIDGGNTKIYVQQHNSPMRSVITFENDTRSNKNGYGISNKEIVILNDISPNSERTELPIVDNVPVVVGKGRENVTQANVNLECPNPVYNSLEVVKSSHNNDTLSCIADNKEVISNSMDTKQFLSSDGISRGDCIGNIDSVTRTKLTNSLNNTITYTGKSAELDNVNLSSTGNIINMNTTIPSHHTNAYISPTSQIFNDPTMNNTRNLSFVSASPTLPIKNKEGLDFKNIFQRGPTLSVDGSLPTKNKICSNPSSPTKSFGSFGGSYGNLFIEGKNTTDKLSHPHSQELFTGMISVEDNGFKSQEGGLSHGLGSADLCPYTSLSDLTVHFKSLAAQKILKGVSINSIDTLVEVNMAAAEKQNNCDVTIHTDLGMV</sequence>
<feature type="compositionally biased region" description="Polar residues" evidence="1">
    <location>
        <begin position="42"/>
        <end position="86"/>
    </location>
</feature>
<evidence type="ECO:0000256" key="1">
    <source>
        <dbReference type="SAM" id="MobiDB-lite"/>
    </source>
</evidence>
<accession>A0A7R9CE34</accession>
<gene>
    <name evidence="2" type="ORF">TCEB3V08_LOCUS955</name>
</gene>
<dbReference type="AlphaFoldDB" id="A0A7R9CE34"/>
<reference evidence="2" key="1">
    <citation type="submission" date="2020-11" db="EMBL/GenBank/DDBJ databases">
        <authorList>
            <person name="Tran Van P."/>
        </authorList>
    </citation>
    <scope>NUCLEOTIDE SEQUENCE</scope>
</reference>